<sequence>MLLALIVLLFRLIHHSPATQREDQLILVMVLVVFHLPALIRSPFYYFAAKRHTPDQIWYPRGSLYSEVYQLLTYAPLTLVLAVSYGRLWTFASIGFANQLPWTSSVYLGMLCFAVFAFTSEQLRKRLSRNEEDSLSTNNAMYLRSSLPRGRLAQALSAFQTAVFGPVFEEIVCRGFFVYYLGQLIGSPWVGVGFGLVVCVWLHWYQGVGRILPVVAFYFCTVLLLYGLLLFGSGLLGAIVFHILCNTSVVLALRNHAQSYVEFIKSCRTAETAKRRERQKDHIHVDVFDPDNFQPWPPVRSPEA</sequence>
<evidence type="ECO:0000256" key="1">
    <source>
        <dbReference type="SAM" id="Phobius"/>
    </source>
</evidence>
<feature type="transmembrane region" description="Helical" evidence="1">
    <location>
        <begin position="68"/>
        <end position="88"/>
    </location>
</feature>
<evidence type="ECO:0000259" key="2">
    <source>
        <dbReference type="Pfam" id="PF02517"/>
    </source>
</evidence>
<proteinExistence type="predicted"/>
<protein>
    <recommendedName>
        <fullName evidence="2">CAAX prenyl protease 2/Lysostaphin resistance protein A-like domain-containing protein</fullName>
    </recommendedName>
</protein>
<gene>
    <name evidence="3" type="ORF">C5Y83_11935</name>
</gene>
<feature type="transmembrane region" description="Helical" evidence="1">
    <location>
        <begin position="28"/>
        <end position="47"/>
    </location>
</feature>
<reference evidence="3 4" key="1">
    <citation type="submission" date="2018-02" db="EMBL/GenBank/DDBJ databases">
        <title>Comparative genomes isolates from brazilian mangrove.</title>
        <authorList>
            <person name="Araujo J.E."/>
            <person name="Taketani R.G."/>
            <person name="Silva M.C.P."/>
            <person name="Loureco M.V."/>
            <person name="Andreote F.D."/>
        </authorList>
    </citation>
    <scope>NUCLEOTIDE SEQUENCE [LARGE SCALE GENOMIC DNA]</scope>
    <source>
        <strain evidence="3 4">Hex-1 MGV</strain>
    </source>
</reference>
<dbReference type="AlphaFoldDB" id="A0A2S8FQ02"/>
<dbReference type="GO" id="GO:0004175">
    <property type="term" value="F:endopeptidase activity"/>
    <property type="evidence" value="ECO:0007669"/>
    <property type="project" value="UniProtKB-ARBA"/>
</dbReference>
<keyword evidence="1" id="KW-1133">Transmembrane helix</keyword>
<dbReference type="Proteomes" id="UP000238322">
    <property type="component" value="Unassembled WGS sequence"/>
</dbReference>
<evidence type="ECO:0000313" key="3">
    <source>
        <dbReference type="EMBL" id="PQO34238.1"/>
    </source>
</evidence>
<feature type="transmembrane region" description="Helical" evidence="1">
    <location>
        <begin position="100"/>
        <end position="119"/>
    </location>
</feature>
<evidence type="ECO:0000313" key="4">
    <source>
        <dbReference type="Proteomes" id="UP000238322"/>
    </source>
</evidence>
<dbReference type="Pfam" id="PF02517">
    <property type="entry name" value="Rce1-like"/>
    <property type="match status" value="1"/>
</dbReference>
<dbReference type="EMBL" id="PUHY01000010">
    <property type="protein sequence ID" value="PQO34238.1"/>
    <property type="molecule type" value="Genomic_DNA"/>
</dbReference>
<organism evidence="3 4">
    <name type="scientific">Blastopirellula marina</name>
    <dbReference type="NCBI Taxonomy" id="124"/>
    <lineage>
        <taxon>Bacteria</taxon>
        <taxon>Pseudomonadati</taxon>
        <taxon>Planctomycetota</taxon>
        <taxon>Planctomycetia</taxon>
        <taxon>Pirellulales</taxon>
        <taxon>Pirellulaceae</taxon>
        <taxon>Blastopirellula</taxon>
    </lineage>
</organism>
<accession>A0A2S8FQ02</accession>
<comment type="caution">
    <text evidence="3">The sequence shown here is derived from an EMBL/GenBank/DDBJ whole genome shotgun (WGS) entry which is preliminary data.</text>
</comment>
<name>A0A2S8FQ02_9BACT</name>
<keyword evidence="1" id="KW-0812">Transmembrane</keyword>
<dbReference type="InterPro" id="IPR003675">
    <property type="entry name" value="Rce1/LyrA-like_dom"/>
</dbReference>
<feature type="domain" description="CAAX prenyl protease 2/Lysostaphin resistance protein A-like" evidence="2">
    <location>
        <begin position="155"/>
        <end position="247"/>
    </location>
</feature>
<keyword evidence="1" id="KW-0472">Membrane</keyword>
<feature type="transmembrane region" description="Helical" evidence="1">
    <location>
        <begin position="180"/>
        <end position="204"/>
    </location>
</feature>
<dbReference type="GO" id="GO:0080120">
    <property type="term" value="P:CAAX-box protein maturation"/>
    <property type="evidence" value="ECO:0007669"/>
    <property type="project" value="UniProtKB-ARBA"/>
</dbReference>